<protein>
    <submittedName>
        <fullName evidence="1">5160_t:CDS:1</fullName>
    </submittedName>
</protein>
<organism evidence="1 2">
    <name type="scientific">Cetraspora pellucida</name>
    <dbReference type="NCBI Taxonomy" id="1433469"/>
    <lineage>
        <taxon>Eukaryota</taxon>
        <taxon>Fungi</taxon>
        <taxon>Fungi incertae sedis</taxon>
        <taxon>Mucoromycota</taxon>
        <taxon>Glomeromycotina</taxon>
        <taxon>Glomeromycetes</taxon>
        <taxon>Diversisporales</taxon>
        <taxon>Gigasporaceae</taxon>
        <taxon>Cetraspora</taxon>
    </lineage>
</organism>
<name>A0A9N9PGI0_9GLOM</name>
<evidence type="ECO:0000313" key="2">
    <source>
        <dbReference type="Proteomes" id="UP000789759"/>
    </source>
</evidence>
<reference evidence="1" key="1">
    <citation type="submission" date="2021-06" db="EMBL/GenBank/DDBJ databases">
        <authorList>
            <person name="Kallberg Y."/>
            <person name="Tangrot J."/>
            <person name="Rosling A."/>
        </authorList>
    </citation>
    <scope>NUCLEOTIDE SEQUENCE</scope>
    <source>
        <strain evidence="1">FL966</strain>
    </source>
</reference>
<comment type="caution">
    <text evidence="1">The sequence shown here is derived from an EMBL/GenBank/DDBJ whole genome shotgun (WGS) entry which is preliminary data.</text>
</comment>
<evidence type="ECO:0000313" key="1">
    <source>
        <dbReference type="EMBL" id="CAG8818113.1"/>
    </source>
</evidence>
<proteinExistence type="predicted"/>
<dbReference type="AlphaFoldDB" id="A0A9N9PGI0"/>
<accession>A0A9N9PGI0</accession>
<sequence length="97" mass="11777">MSKIFHEVEEMLQDKQKDIDALILVNNFLSTEFNYYKTHWFSKLFDKTSNWLKDLIIDFVDQHTSEPLRQFTKISVVREYLFNFFKKFVSLRTTSIV</sequence>
<dbReference type="EMBL" id="CAJVQA010046290">
    <property type="protein sequence ID" value="CAG8818113.1"/>
    <property type="molecule type" value="Genomic_DNA"/>
</dbReference>
<keyword evidence="2" id="KW-1185">Reference proteome</keyword>
<feature type="non-terminal residue" evidence="1">
    <location>
        <position position="1"/>
    </location>
</feature>
<dbReference type="Proteomes" id="UP000789759">
    <property type="component" value="Unassembled WGS sequence"/>
</dbReference>
<gene>
    <name evidence="1" type="ORF">CPELLU_LOCUS19412</name>
</gene>
<feature type="non-terminal residue" evidence="1">
    <location>
        <position position="97"/>
    </location>
</feature>